<dbReference type="EMBL" id="CAFBOS010000244">
    <property type="protein sequence ID" value="CAB5021476.1"/>
    <property type="molecule type" value="Genomic_DNA"/>
</dbReference>
<evidence type="ECO:0000256" key="1">
    <source>
        <dbReference type="SAM" id="MobiDB-lite"/>
    </source>
</evidence>
<accession>A0A6J7QXN7</accession>
<name>A0A6J7QXN7_9ZZZZ</name>
<feature type="compositionally biased region" description="Pro residues" evidence="1">
    <location>
        <begin position="187"/>
        <end position="200"/>
    </location>
</feature>
<reference evidence="3" key="1">
    <citation type="submission" date="2020-05" db="EMBL/GenBank/DDBJ databases">
        <authorList>
            <person name="Chiriac C."/>
            <person name="Salcher M."/>
            <person name="Ghai R."/>
            <person name="Kavagutti S V."/>
        </authorList>
    </citation>
    <scope>NUCLEOTIDE SEQUENCE</scope>
</reference>
<evidence type="ECO:0000256" key="2">
    <source>
        <dbReference type="SAM" id="Phobius"/>
    </source>
</evidence>
<keyword evidence="2" id="KW-1133">Transmembrane helix</keyword>
<feature type="transmembrane region" description="Helical" evidence="2">
    <location>
        <begin position="119"/>
        <end position="144"/>
    </location>
</feature>
<keyword evidence="2" id="KW-0812">Transmembrane</keyword>
<gene>
    <name evidence="3" type="ORF">UFOPK3967_02796</name>
</gene>
<protein>
    <submittedName>
        <fullName evidence="3">Unannotated protein</fullName>
    </submittedName>
</protein>
<organism evidence="3">
    <name type="scientific">freshwater metagenome</name>
    <dbReference type="NCBI Taxonomy" id="449393"/>
    <lineage>
        <taxon>unclassified sequences</taxon>
        <taxon>metagenomes</taxon>
        <taxon>ecological metagenomes</taxon>
    </lineage>
</organism>
<feature type="region of interest" description="Disordered" evidence="1">
    <location>
        <begin position="180"/>
        <end position="200"/>
    </location>
</feature>
<sequence length="200" mass="21778">MFRVETGPSAWARYAIPETAKLTSSEVAKRRKDAAAGGGLFEDPTLPDPPRKELPAVNVTSITSNDDSVEFDVDQIGVPVLVKVSYFPNWKVSGADGPYRVTPNLMVVIPTSTHVRLHYGYVGIDLLSMLLSAFGIVGVAWLFLAKPEPVRDALFDPLGWTDDLVANRIGPTVIVEAKHPADDSQPWWPPIPTAPPQPEP</sequence>
<keyword evidence="2" id="KW-0472">Membrane</keyword>
<evidence type="ECO:0000313" key="3">
    <source>
        <dbReference type="EMBL" id="CAB5021476.1"/>
    </source>
</evidence>
<proteinExistence type="predicted"/>
<dbReference type="AlphaFoldDB" id="A0A6J7QXN7"/>
<feature type="region of interest" description="Disordered" evidence="1">
    <location>
        <begin position="23"/>
        <end position="53"/>
    </location>
</feature>